<evidence type="ECO:0000313" key="9">
    <source>
        <dbReference type="Ensembl" id="ENSHHUP00000001401.1"/>
    </source>
</evidence>
<keyword evidence="6" id="KW-0106">Calcium</keyword>
<reference evidence="9" key="3">
    <citation type="submission" date="2025-09" db="UniProtKB">
        <authorList>
            <consortium name="Ensembl"/>
        </authorList>
    </citation>
    <scope>IDENTIFICATION</scope>
</reference>
<dbReference type="InterPro" id="IPR008979">
    <property type="entry name" value="Galactose-bd-like_sf"/>
</dbReference>
<dbReference type="GO" id="GO:0046872">
    <property type="term" value="F:metal ion binding"/>
    <property type="evidence" value="ECO:0007669"/>
    <property type="project" value="UniProtKB-KW"/>
</dbReference>
<accession>A0A4W5JNT0</accession>
<dbReference type="PANTHER" id="PTHR45713">
    <property type="entry name" value="FTP DOMAIN-CONTAINING PROTEIN"/>
    <property type="match status" value="1"/>
</dbReference>
<dbReference type="GO" id="GO:0042806">
    <property type="term" value="F:fucose binding"/>
    <property type="evidence" value="ECO:0007669"/>
    <property type="project" value="UniProtKB-ARBA"/>
</dbReference>
<reference evidence="10" key="1">
    <citation type="submission" date="2018-06" db="EMBL/GenBank/DDBJ databases">
        <title>Genome assembly of Danube salmon.</title>
        <authorList>
            <person name="Macqueen D.J."/>
            <person name="Gundappa M.K."/>
        </authorList>
    </citation>
    <scope>NUCLEOTIDE SEQUENCE [LARGE SCALE GENOMIC DNA]</scope>
</reference>
<name>A0A4W5JNT0_9TELE</name>
<dbReference type="GeneTree" id="ENSGT01060000248575"/>
<dbReference type="Gene3D" id="2.60.120.260">
    <property type="entry name" value="Galactose-binding domain-like"/>
    <property type="match status" value="2"/>
</dbReference>
<organism evidence="9 10">
    <name type="scientific">Hucho hucho</name>
    <name type="common">huchen</name>
    <dbReference type="NCBI Taxonomy" id="62062"/>
    <lineage>
        <taxon>Eukaryota</taxon>
        <taxon>Metazoa</taxon>
        <taxon>Chordata</taxon>
        <taxon>Craniata</taxon>
        <taxon>Vertebrata</taxon>
        <taxon>Euteleostomi</taxon>
        <taxon>Actinopterygii</taxon>
        <taxon>Neopterygii</taxon>
        <taxon>Teleostei</taxon>
        <taxon>Protacanthopterygii</taxon>
        <taxon>Salmoniformes</taxon>
        <taxon>Salmonidae</taxon>
        <taxon>Salmoninae</taxon>
        <taxon>Hucho</taxon>
    </lineage>
</organism>
<feature type="domain" description="Fucolectin tachylectin-4 pentraxin-1" evidence="8">
    <location>
        <begin position="15"/>
        <end position="152"/>
    </location>
</feature>
<dbReference type="Proteomes" id="UP000314982">
    <property type="component" value="Unassembled WGS sequence"/>
</dbReference>
<dbReference type="GO" id="GO:0010185">
    <property type="term" value="P:regulation of cellular defense response"/>
    <property type="evidence" value="ECO:0007669"/>
    <property type="project" value="UniProtKB-ARBA"/>
</dbReference>
<dbReference type="SUPFAM" id="SSF49785">
    <property type="entry name" value="Galactose-binding domain-like"/>
    <property type="match status" value="2"/>
</dbReference>
<comment type="similarity">
    <text evidence="2">Belongs to the fucolectin family.</text>
</comment>
<dbReference type="InterPro" id="IPR051941">
    <property type="entry name" value="BG_Antigen-Binding_Lectin"/>
</dbReference>
<evidence type="ECO:0000259" key="8">
    <source>
        <dbReference type="SMART" id="SM00607"/>
    </source>
</evidence>
<evidence type="ECO:0000256" key="4">
    <source>
        <dbReference type="ARBA" id="ARBA00022723"/>
    </source>
</evidence>
<dbReference type="SMART" id="SM00607">
    <property type="entry name" value="FTP"/>
    <property type="match status" value="2"/>
</dbReference>
<evidence type="ECO:0000313" key="10">
    <source>
        <dbReference type="Proteomes" id="UP000314982"/>
    </source>
</evidence>
<comment type="subunit">
    <text evidence="3">Homotrimer.</text>
</comment>
<evidence type="ECO:0000256" key="6">
    <source>
        <dbReference type="ARBA" id="ARBA00022837"/>
    </source>
</evidence>
<sequence>MDVHRELILIIFLAENNVALRGVAAQSSQFSDRDAHYAIDGYRNTNYGSCTHTAQDTNPWWRVDLLDVYKVTAVTITNRDEVPERLDGAEIRIGNSLENNDVLSSPTSQQERPTPSSVMRWRVAMLLWSSLSGRNISLCVSWKYTGLLQVIICHLNVALKGVASQSSLNGYGNAHNAIDGSRESDYYKRSCTHTTQETNPWWRVDLLDVTKVTAVSITNRGDGVPERLDGAEMRIGNSLENNGINNPRCVVISHIPAGETNTFQCNEMEGRYVVVVIPGRSEWLTLCEVEVFATIKTPELSTEGTSFPVHLIILSVKVCRIITLMNILIFVSDFGLVEIMLY</sequence>
<feature type="domain" description="Fucolectin tachylectin-4 pentraxin-1" evidence="8">
    <location>
        <begin position="154"/>
        <end position="298"/>
    </location>
</feature>
<dbReference type="InterPro" id="IPR006585">
    <property type="entry name" value="FTP1"/>
</dbReference>
<keyword evidence="5" id="KW-0430">Lectin</keyword>
<dbReference type="Pfam" id="PF22633">
    <property type="entry name" value="F5_F8_type_C_2"/>
    <property type="match status" value="2"/>
</dbReference>
<dbReference type="GO" id="GO:0001868">
    <property type="term" value="P:regulation of complement activation, lectin pathway"/>
    <property type="evidence" value="ECO:0007669"/>
    <property type="project" value="UniProtKB-ARBA"/>
</dbReference>
<evidence type="ECO:0000256" key="3">
    <source>
        <dbReference type="ARBA" id="ARBA00011233"/>
    </source>
</evidence>
<evidence type="ECO:0000256" key="5">
    <source>
        <dbReference type="ARBA" id="ARBA00022734"/>
    </source>
</evidence>
<reference evidence="9" key="2">
    <citation type="submission" date="2025-08" db="UniProtKB">
        <authorList>
            <consortium name="Ensembl"/>
        </authorList>
    </citation>
    <scope>IDENTIFICATION</scope>
</reference>
<evidence type="ECO:0000256" key="2">
    <source>
        <dbReference type="ARBA" id="ARBA00010147"/>
    </source>
</evidence>
<protein>
    <recommendedName>
        <fullName evidence="8">Fucolectin tachylectin-4 pentraxin-1 domain-containing protein</fullName>
    </recommendedName>
</protein>
<dbReference type="PANTHER" id="PTHR45713:SF6">
    <property type="entry name" value="F5_8 TYPE C DOMAIN-CONTAINING PROTEIN"/>
    <property type="match status" value="1"/>
</dbReference>
<dbReference type="STRING" id="62062.ENSHHUP00000001401"/>
<keyword evidence="10" id="KW-1185">Reference proteome</keyword>
<comment type="function">
    <text evidence="1">Acts as a defensive agent. Recognizes blood group fucosylated oligosaccharides including A, B, H and Lewis B-type antigens. Does not recognize Lewis A antigen and has low affinity for monovalent haptens.</text>
</comment>
<evidence type="ECO:0000256" key="1">
    <source>
        <dbReference type="ARBA" id="ARBA00002219"/>
    </source>
</evidence>
<proteinExistence type="inferred from homology"/>
<evidence type="ECO:0000256" key="7">
    <source>
        <dbReference type="ARBA" id="ARBA00023157"/>
    </source>
</evidence>
<keyword evidence="4" id="KW-0479">Metal-binding</keyword>
<dbReference type="Ensembl" id="ENSHHUT00000001435.1">
    <property type="protein sequence ID" value="ENSHHUP00000001401.1"/>
    <property type="gene ID" value="ENSHHUG00000000738.1"/>
</dbReference>
<dbReference type="AlphaFoldDB" id="A0A4W5JNT0"/>
<keyword evidence="7" id="KW-1015">Disulfide bond</keyword>